<sequence>MPRTLVFIVLPLLLAFAASAPLFVRDAESRPDPLLVSGQQRYDAYVRTERESMRAMVTAGDRDGARIHRERLRPASVAAGLSSDTPRPLQVTRAAARVLSLDGRRTGPVDLLDVESHTAGSGVAFDAIRDALWARDKGLVGSIDERLAGLRTELDRHRRGAGFVLASSLRVADRRRLAAALDALAWRLELAAEKLSASGS</sequence>
<evidence type="ECO:0000313" key="1">
    <source>
        <dbReference type="EMBL" id="CAA9531479.1"/>
    </source>
</evidence>
<accession>A0A6J4TT36</accession>
<proteinExistence type="predicted"/>
<name>A0A6J4TT36_9ACTN</name>
<dbReference type="EMBL" id="CADCVT010000417">
    <property type="protein sequence ID" value="CAA9531479.1"/>
    <property type="molecule type" value="Genomic_DNA"/>
</dbReference>
<organism evidence="1">
    <name type="scientific">uncultured Solirubrobacteraceae bacterium</name>
    <dbReference type="NCBI Taxonomy" id="1162706"/>
    <lineage>
        <taxon>Bacteria</taxon>
        <taxon>Bacillati</taxon>
        <taxon>Actinomycetota</taxon>
        <taxon>Thermoleophilia</taxon>
        <taxon>Solirubrobacterales</taxon>
        <taxon>Solirubrobacteraceae</taxon>
        <taxon>environmental samples</taxon>
    </lineage>
</organism>
<gene>
    <name evidence="1" type="ORF">AVDCRST_MAG85-3717</name>
</gene>
<protein>
    <submittedName>
        <fullName evidence="1">Uncharacterized protein</fullName>
    </submittedName>
</protein>
<reference evidence="1" key="1">
    <citation type="submission" date="2020-02" db="EMBL/GenBank/DDBJ databases">
        <authorList>
            <person name="Meier V. D."/>
        </authorList>
    </citation>
    <scope>NUCLEOTIDE SEQUENCE</scope>
    <source>
        <strain evidence="1">AVDCRST_MAG85</strain>
    </source>
</reference>
<dbReference type="AlphaFoldDB" id="A0A6J4TT36"/>
<dbReference type="InterPro" id="IPR038352">
    <property type="entry name" value="Imelysin_sf"/>
</dbReference>
<dbReference type="Gene3D" id="1.20.1420.20">
    <property type="entry name" value="M75 peptidase, HXXE motif"/>
    <property type="match status" value="1"/>
</dbReference>